<dbReference type="PANTHER" id="PTHR36115:SF4">
    <property type="entry name" value="MEMBRANE PROTEIN"/>
    <property type="match status" value="1"/>
</dbReference>
<evidence type="ECO:0000256" key="4">
    <source>
        <dbReference type="ARBA" id="ARBA00022989"/>
    </source>
</evidence>
<comment type="caution">
    <text evidence="8">The sequence shown here is derived from an EMBL/GenBank/DDBJ whole genome shotgun (WGS) entry which is preliminary data.</text>
</comment>
<evidence type="ECO:0000259" key="7">
    <source>
        <dbReference type="Pfam" id="PF06271"/>
    </source>
</evidence>
<dbReference type="PANTHER" id="PTHR36115">
    <property type="entry name" value="PROLINE-RICH ANTIGEN HOMOLOG-RELATED"/>
    <property type="match status" value="1"/>
</dbReference>
<sequence length="167" mass="18274">MPQGAPQPARPRYAGFGIRLGARAIDTVVITILAFAFFFGVLVFLLLTVPGASEDDHDFSDQFYDAWAYLFLFGWGGLIFLYDWLCHAGWGRTIGKVIVGIRVVKVDGSTRLSQGTALVRAALFGLPQSLLCVGTVFTVIDCAWPLSDARQQSLHDKAAKTVVVHTR</sequence>
<keyword evidence="4 6" id="KW-1133">Transmembrane helix</keyword>
<keyword evidence="9" id="KW-1185">Reference proteome</keyword>
<dbReference type="InterPro" id="IPR010432">
    <property type="entry name" value="RDD"/>
</dbReference>
<dbReference type="EMBL" id="PYGA01000032">
    <property type="protein sequence ID" value="PSK87371.1"/>
    <property type="molecule type" value="Genomic_DNA"/>
</dbReference>
<keyword evidence="2" id="KW-1003">Cell membrane</keyword>
<accession>A0A2P8CQY1</accession>
<evidence type="ECO:0000256" key="3">
    <source>
        <dbReference type="ARBA" id="ARBA00022692"/>
    </source>
</evidence>
<dbReference type="Proteomes" id="UP000240542">
    <property type="component" value="Unassembled WGS sequence"/>
</dbReference>
<evidence type="ECO:0000256" key="6">
    <source>
        <dbReference type="SAM" id="Phobius"/>
    </source>
</evidence>
<evidence type="ECO:0000313" key="9">
    <source>
        <dbReference type="Proteomes" id="UP000240542"/>
    </source>
</evidence>
<evidence type="ECO:0000256" key="2">
    <source>
        <dbReference type="ARBA" id="ARBA00022475"/>
    </source>
</evidence>
<keyword evidence="5 6" id="KW-0472">Membrane</keyword>
<proteinExistence type="predicted"/>
<feature type="domain" description="RDD" evidence="7">
    <location>
        <begin position="13"/>
        <end position="160"/>
    </location>
</feature>
<dbReference type="GO" id="GO:0005886">
    <property type="term" value="C:plasma membrane"/>
    <property type="evidence" value="ECO:0007669"/>
    <property type="project" value="UniProtKB-SubCell"/>
</dbReference>
<dbReference type="InterPro" id="IPR051791">
    <property type="entry name" value="Pra-immunoreactive"/>
</dbReference>
<comment type="subcellular location">
    <subcellularLocation>
        <location evidence="1">Cell membrane</location>
        <topology evidence="1">Multi-pass membrane protein</topology>
    </subcellularLocation>
</comment>
<dbReference type="Pfam" id="PF06271">
    <property type="entry name" value="RDD"/>
    <property type="match status" value="1"/>
</dbReference>
<evidence type="ECO:0000256" key="5">
    <source>
        <dbReference type="ARBA" id="ARBA00023136"/>
    </source>
</evidence>
<reference evidence="8 9" key="1">
    <citation type="submission" date="2018-03" db="EMBL/GenBank/DDBJ databases">
        <title>Genomic Encyclopedia of Archaeal and Bacterial Type Strains, Phase II (KMG-II): from individual species to whole genera.</title>
        <authorList>
            <person name="Goeker M."/>
        </authorList>
    </citation>
    <scope>NUCLEOTIDE SEQUENCE [LARGE SCALE GENOMIC DNA]</scope>
    <source>
        <strain evidence="8 9">DSM 45312</strain>
    </source>
</reference>
<gene>
    <name evidence="8" type="ORF">CLV63_13226</name>
</gene>
<dbReference type="AlphaFoldDB" id="A0A2P8CQY1"/>
<protein>
    <submittedName>
        <fullName evidence="8">Putative RDD family membrane protein YckC</fullName>
    </submittedName>
</protein>
<feature type="transmembrane region" description="Helical" evidence="6">
    <location>
        <begin position="20"/>
        <end position="47"/>
    </location>
</feature>
<evidence type="ECO:0000313" key="8">
    <source>
        <dbReference type="EMBL" id="PSK87371.1"/>
    </source>
</evidence>
<organism evidence="8 9">
    <name type="scientific">Murinocardiopsis flavida</name>
    <dbReference type="NCBI Taxonomy" id="645275"/>
    <lineage>
        <taxon>Bacteria</taxon>
        <taxon>Bacillati</taxon>
        <taxon>Actinomycetota</taxon>
        <taxon>Actinomycetes</taxon>
        <taxon>Streptosporangiales</taxon>
        <taxon>Nocardiopsidaceae</taxon>
        <taxon>Murinocardiopsis</taxon>
    </lineage>
</organism>
<name>A0A2P8CQY1_9ACTN</name>
<evidence type="ECO:0000256" key="1">
    <source>
        <dbReference type="ARBA" id="ARBA00004651"/>
    </source>
</evidence>
<keyword evidence="3 6" id="KW-0812">Transmembrane</keyword>
<feature type="transmembrane region" description="Helical" evidence="6">
    <location>
        <begin position="67"/>
        <end position="86"/>
    </location>
</feature>